<feature type="transmembrane region" description="Helical" evidence="6">
    <location>
        <begin position="138"/>
        <end position="159"/>
    </location>
</feature>
<dbReference type="PANTHER" id="PTHR31885">
    <property type="entry name" value="GH04784P"/>
    <property type="match status" value="1"/>
</dbReference>
<dbReference type="GO" id="GO:0016787">
    <property type="term" value="F:hydrolase activity"/>
    <property type="evidence" value="ECO:0007669"/>
    <property type="project" value="TreeGrafter"/>
</dbReference>
<comment type="caution">
    <text evidence="7">The sequence shown here is derived from an EMBL/GenBank/DDBJ whole genome shotgun (WGS) entry which is preliminary data.</text>
</comment>
<keyword evidence="4 6" id="KW-1133">Transmembrane helix</keyword>
<evidence type="ECO:0000256" key="6">
    <source>
        <dbReference type="SAM" id="Phobius"/>
    </source>
</evidence>
<protein>
    <recommendedName>
        <fullName evidence="8">YhhN-like protein</fullName>
    </recommendedName>
</protein>
<feature type="transmembrane region" description="Helical" evidence="6">
    <location>
        <begin position="78"/>
        <end position="95"/>
    </location>
</feature>
<evidence type="ECO:0000313" key="7">
    <source>
        <dbReference type="EMBL" id="MPM69390.1"/>
    </source>
</evidence>
<comment type="similarity">
    <text evidence="2">Belongs to the TMEM86 family.</text>
</comment>
<keyword evidence="5 6" id="KW-0472">Membrane</keyword>
<gene>
    <name evidence="7" type="ORF">SDC9_116335</name>
</gene>
<keyword evidence="3 6" id="KW-0812">Transmembrane</keyword>
<reference evidence="7" key="1">
    <citation type="submission" date="2019-08" db="EMBL/GenBank/DDBJ databases">
        <authorList>
            <person name="Kucharzyk K."/>
            <person name="Murdoch R.W."/>
            <person name="Higgins S."/>
            <person name="Loffler F."/>
        </authorList>
    </citation>
    <scope>NUCLEOTIDE SEQUENCE</scope>
</reference>
<feature type="transmembrane region" description="Helical" evidence="6">
    <location>
        <begin position="165"/>
        <end position="185"/>
    </location>
</feature>
<evidence type="ECO:0000256" key="3">
    <source>
        <dbReference type="ARBA" id="ARBA00022692"/>
    </source>
</evidence>
<name>A0A645BVB3_9ZZZZ</name>
<dbReference type="InterPro" id="IPR012506">
    <property type="entry name" value="TMEM86B-like"/>
</dbReference>
<evidence type="ECO:0000256" key="4">
    <source>
        <dbReference type="ARBA" id="ARBA00022989"/>
    </source>
</evidence>
<proteinExistence type="inferred from homology"/>
<dbReference type="EMBL" id="VSSQ01022839">
    <property type="protein sequence ID" value="MPM69390.1"/>
    <property type="molecule type" value="Genomic_DNA"/>
</dbReference>
<evidence type="ECO:0000256" key="1">
    <source>
        <dbReference type="ARBA" id="ARBA00004141"/>
    </source>
</evidence>
<evidence type="ECO:0000256" key="2">
    <source>
        <dbReference type="ARBA" id="ARBA00007375"/>
    </source>
</evidence>
<organism evidence="7">
    <name type="scientific">bioreactor metagenome</name>
    <dbReference type="NCBI Taxonomy" id="1076179"/>
    <lineage>
        <taxon>unclassified sequences</taxon>
        <taxon>metagenomes</taxon>
        <taxon>ecological metagenomes</taxon>
    </lineage>
</organism>
<feature type="transmembrane region" description="Helical" evidence="6">
    <location>
        <begin position="52"/>
        <end position="71"/>
    </location>
</feature>
<accession>A0A645BVB3</accession>
<feature type="transmembrane region" description="Helical" evidence="6">
    <location>
        <begin position="6"/>
        <end position="22"/>
    </location>
</feature>
<feature type="transmembrane region" description="Helical" evidence="6">
    <location>
        <begin position="107"/>
        <end position="126"/>
    </location>
</feature>
<sequence length="216" mass="24772">MIMKITLLILFSTLCILNILYEKNNKRKGIAFTKPFLMPLLTIIYLLNASHINYYIVLALIFGFLGDVFLLKNHKKNYVLAGIISFLIGHIFYIYVFILDSYMVKSIPLWFLLFLLPYASISFLVFKKLIFTMESMKLPTVVYMCILCIMSFMSFSRIWSASLSSFILTFLGSLCFLISDSILAFDMFSMERKNNGAAVMETYIAAQILIVAGLLI</sequence>
<dbReference type="GO" id="GO:0016020">
    <property type="term" value="C:membrane"/>
    <property type="evidence" value="ECO:0007669"/>
    <property type="project" value="UniProtKB-SubCell"/>
</dbReference>
<dbReference type="AlphaFoldDB" id="A0A645BVB3"/>
<evidence type="ECO:0008006" key="8">
    <source>
        <dbReference type="Google" id="ProtNLM"/>
    </source>
</evidence>
<comment type="subcellular location">
    <subcellularLocation>
        <location evidence="1">Membrane</location>
        <topology evidence="1">Multi-pass membrane protein</topology>
    </subcellularLocation>
</comment>
<dbReference type="PANTHER" id="PTHR31885:SF6">
    <property type="entry name" value="GH04784P"/>
    <property type="match status" value="1"/>
</dbReference>
<evidence type="ECO:0000256" key="5">
    <source>
        <dbReference type="ARBA" id="ARBA00023136"/>
    </source>
</evidence>
<dbReference type="Pfam" id="PF07947">
    <property type="entry name" value="YhhN"/>
    <property type="match status" value="1"/>
</dbReference>